<sequence>MGGANIALPADRAKWDPDGEFIPLCEREQFYSHTLGRRRDLIRDHAELLEADFQNAKVAGEIPSDHPGDNEVEMQDVYAEMFYEAERLGLTRVAEAREREANLWGGGPNIDVCDSFLIQPHSKEDDSLVQRSDLPSEQWFFDEDDPDGNLLPTPALPRTGWTWTGPTGKERNDA</sequence>
<proteinExistence type="predicted"/>
<evidence type="ECO:0000313" key="2">
    <source>
        <dbReference type="EMBL" id="ACO66742.1"/>
    </source>
</evidence>
<name>C1EGA4_MICCC</name>
<dbReference type="Proteomes" id="UP000002009">
    <property type="component" value="Chromosome 13"/>
</dbReference>
<dbReference type="AlphaFoldDB" id="C1EGA4"/>
<dbReference type="KEGG" id="mis:MICPUN_63570"/>
<dbReference type="EMBL" id="CP001331">
    <property type="protein sequence ID" value="ACO66742.1"/>
    <property type="molecule type" value="Genomic_DNA"/>
</dbReference>
<evidence type="ECO:0000256" key="1">
    <source>
        <dbReference type="SAM" id="MobiDB-lite"/>
    </source>
</evidence>
<keyword evidence="3" id="KW-1185">Reference proteome</keyword>
<gene>
    <name evidence="2" type="ORF">MICPUN_63570</name>
</gene>
<reference evidence="2 3" key="1">
    <citation type="journal article" date="2009" name="Science">
        <title>Green evolution and dynamic adaptations revealed by genomes of the marine picoeukaryotes Micromonas.</title>
        <authorList>
            <person name="Worden A.Z."/>
            <person name="Lee J.H."/>
            <person name="Mock T."/>
            <person name="Rouze P."/>
            <person name="Simmons M.P."/>
            <person name="Aerts A.L."/>
            <person name="Allen A.E."/>
            <person name="Cuvelier M.L."/>
            <person name="Derelle E."/>
            <person name="Everett M.V."/>
            <person name="Foulon E."/>
            <person name="Grimwood J."/>
            <person name="Gundlach H."/>
            <person name="Henrissat B."/>
            <person name="Napoli C."/>
            <person name="McDonald S.M."/>
            <person name="Parker M.S."/>
            <person name="Rombauts S."/>
            <person name="Salamov A."/>
            <person name="Von Dassow P."/>
            <person name="Badger J.H."/>
            <person name="Coutinho P.M."/>
            <person name="Demir E."/>
            <person name="Dubchak I."/>
            <person name="Gentemann C."/>
            <person name="Eikrem W."/>
            <person name="Gready J.E."/>
            <person name="John U."/>
            <person name="Lanier W."/>
            <person name="Lindquist E.A."/>
            <person name="Lucas S."/>
            <person name="Mayer K.F."/>
            <person name="Moreau H."/>
            <person name="Not F."/>
            <person name="Otillar R."/>
            <person name="Panaud O."/>
            <person name="Pangilinan J."/>
            <person name="Paulsen I."/>
            <person name="Piegu B."/>
            <person name="Poliakov A."/>
            <person name="Robbens S."/>
            <person name="Schmutz J."/>
            <person name="Toulza E."/>
            <person name="Wyss T."/>
            <person name="Zelensky A."/>
            <person name="Zhou K."/>
            <person name="Armbrust E.V."/>
            <person name="Bhattacharya D."/>
            <person name="Goodenough U.W."/>
            <person name="Van de Peer Y."/>
            <person name="Grigoriev I.V."/>
        </authorList>
    </citation>
    <scope>NUCLEOTIDE SEQUENCE [LARGE SCALE GENOMIC DNA]</scope>
    <source>
        <strain evidence="3">RCC299 / NOUM17</strain>
    </source>
</reference>
<feature type="region of interest" description="Disordered" evidence="1">
    <location>
        <begin position="138"/>
        <end position="174"/>
    </location>
</feature>
<dbReference type="GeneID" id="8248660"/>
<dbReference type="InParanoid" id="C1EGA4"/>
<accession>C1EGA4</accession>
<dbReference type="RefSeq" id="XP_002505484.1">
    <property type="nucleotide sequence ID" value="XM_002505438.1"/>
</dbReference>
<protein>
    <submittedName>
        <fullName evidence="2">Uncharacterized protein</fullName>
    </submittedName>
</protein>
<organism evidence="2 3">
    <name type="scientific">Micromonas commoda (strain RCC299 / NOUM17 / CCMP2709)</name>
    <name type="common">Picoplanktonic green alga</name>
    <dbReference type="NCBI Taxonomy" id="296587"/>
    <lineage>
        <taxon>Eukaryota</taxon>
        <taxon>Viridiplantae</taxon>
        <taxon>Chlorophyta</taxon>
        <taxon>Mamiellophyceae</taxon>
        <taxon>Mamiellales</taxon>
        <taxon>Mamiellaceae</taxon>
        <taxon>Micromonas</taxon>
    </lineage>
</organism>
<evidence type="ECO:0000313" key="3">
    <source>
        <dbReference type="Proteomes" id="UP000002009"/>
    </source>
</evidence>